<accession>A0A916JYC0</accession>
<sequence length="175" mass="18544">MSDLRDPGDAWVTAEDGNRYWGRFGAAGLLAHDPARGILLQHRVDWSDHGGTWGIPGGARHEGEDAVSGAIRESGEEAGVPPQAVAPRFGYTIDRGGWTYTTVIAEVTSPFEPEITDPESHALAWVPLAEVADYPLHPGFAASWPLLRPLLAGDPDATEAATADALIASGSLVRL</sequence>
<comment type="cofactor">
    <cofactor evidence="1">
        <name>Mg(2+)</name>
        <dbReference type="ChEBI" id="CHEBI:18420"/>
    </cofactor>
</comment>
<dbReference type="Pfam" id="PF00293">
    <property type="entry name" value="NUDIX"/>
    <property type="match status" value="1"/>
</dbReference>
<gene>
    <name evidence="4" type="primary">mutT3</name>
    <name evidence="4" type="ORF">LEUCIP111803_01322</name>
</gene>
<dbReference type="PROSITE" id="PS00893">
    <property type="entry name" value="NUDIX_BOX"/>
    <property type="match status" value="1"/>
</dbReference>
<evidence type="ECO:0000256" key="1">
    <source>
        <dbReference type="ARBA" id="ARBA00001946"/>
    </source>
</evidence>
<evidence type="ECO:0000313" key="4">
    <source>
        <dbReference type="EMBL" id="CAG7610481.1"/>
    </source>
</evidence>
<dbReference type="AlphaFoldDB" id="A0A916JYC0"/>
<reference evidence="4" key="1">
    <citation type="submission" date="2021-06" db="EMBL/GenBank/DDBJ databases">
        <authorList>
            <person name="Criscuolo A."/>
        </authorList>
    </citation>
    <scope>NUCLEOTIDE SEQUENCE</scope>
    <source>
        <strain evidence="4">CIP111803</strain>
    </source>
</reference>
<keyword evidence="2 4" id="KW-0378">Hydrolase</keyword>
<name>A0A916JYC0_9MICO</name>
<dbReference type="Proteomes" id="UP000693892">
    <property type="component" value="Unassembled WGS sequence"/>
</dbReference>
<dbReference type="PANTHER" id="PTHR43046:SF2">
    <property type="entry name" value="8-OXO-DGTP DIPHOSPHATASE-RELATED"/>
    <property type="match status" value="1"/>
</dbReference>
<proteinExistence type="predicted"/>
<comment type="caution">
    <text evidence="4">The sequence shown here is derived from an EMBL/GenBank/DDBJ whole genome shotgun (WGS) entry which is preliminary data.</text>
</comment>
<evidence type="ECO:0000313" key="5">
    <source>
        <dbReference type="Proteomes" id="UP000693892"/>
    </source>
</evidence>
<organism evidence="4 5">
    <name type="scientific">Leucobacter soli</name>
    <dbReference type="NCBI Taxonomy" id="2812850"/>
    <lineage>
        <taxon>Bacteria</taxon>
        <taxon>Bacillati</taxon>
        <taxon>Actinomycetota</taxon>
        <taxon>Actinomycetes</taxon>
        <taxon>Micrococcales</taxon>
        <taxon>Microbacteriaceae</taxon>
        <taxon>Leucobacter</taxon>
    </lineage>
</organism>
<dbReference type="GO" id="GO:0035539">
    <property type="term" value="F:8-oxo-7,8-dihydrodeoxyguanosine triphosphate pyrophosphatase activity"/>
    <property type="evidence" value="ECO:0007669"/>
    <property type="project" value="UniProtKB-EC"/>
</dbReference>
<dbReference type="PANTHER" id="PTHR43046">
    <property type="entry name" value="GDP-MANNOSE MANNOSYL HYDROLASE"/>
    <property type="match status" value="1"/>
</dbReference>
<dbReference type="PROSITE" id="PS51462">
    <property type="entry name" value="NUDIX"/>
    <property type="match status" value="1"/>
</dbReference>
<dbReference type="InterPro" id="IPR020084">
    <property type="entry name" value="NUDIX_hydrolase_CS"/>
</dbReference>
<feature type="domain" description="Nudix hydrolase" evidence="3">
    <location>
        <begin position="21"/>
        <end position="149"/>
    </location>
</feature>
<keyword evidence="5" id="KW-1185">Reference proteome</keyword>
<protein>
    <submittedName>
        <fullName evidence="4">8-oxo-dGTP diphosphatase 3</fullName>
        <ecNumber evidence="4">3.6.1.55</ecNumber>
    </submittedName>
</protein>
<evidence type="ECO:0000256" key="2">
    <source>
        <dbReference type="ARBA" id="ARBA00022801"/>
    </source>
</evidence>
<dbReference type="EC" id="3.6.1.55" evidence="4"/>
<dbReference type="InterPro" id="IPR000086">
    <property type="entry name" value="NUDIX_hydrolase_dom"/>
</dbReference>
<evidence type="ECO:0000259" key="3">
    <source>
        <dbReference type="PROSITE" id="PS51462"/>
    </source>
</evidence>
<dbReference type="EMBL" id="CAJVAP010000012">
    <property type="protein sequence ID" value="CAG7610481.1"/>
    <property type="molecule type" value="Genomic_DNA"/>
</dbReference>